<reference evidence="2" key="1">
    <citation type="journal article" date="2020" name="Stud. Mycol.">
        <title>101 Dothideomycetes genomes: a test case for predicting lifestyles and emergence of pathogens.</title>
        <authorList>
            <person name="Haridas S."/>
            <person name="Albert R."/>
            <person name="Binder M."/>
            <person name="Bloem J."/>
            <person name="Labutti K."/>
            <person name="Salamov A."/>
            <person name="Andreopoulos B."/>
            <person name="Baker S."/>
            <person name="Barry K."/>
            <person name="Bills G."/>
            <person name="Bluhm B."/>
            <person name="Cannon C."/>
            <person name="Castanera R."/>
            <person name="Culley D."/>
            <person name="Daum C."/>
            <person name="Ezra D."/>
            <person name="Gonzalez J."/>
            <person name="Henrissat B."/>
            <person name="Kuo A."/>
            <person name="Liang C."/>
            <person name="Lipzen A."/>
            <person name="Lutzoni F."/>
            <person name="Magnuson J."/>
            <person name="Mondo S."/>
            <person name="Nolan M."/>
            <person name="Ohm R."/>
            <person name="Pangilinan J."/>
            <person name="Park H.-J."/>
            <person name="Ramirez L."/>
            <person name="Alfaro M."/>
            <person name="Sun H."/>
            <person name="Tritt A."/>
            <person name="Yoshinaga Y."/>
            <person name="Zwiers L.-H."/>
            <person name="Turgeon B."/>
            <person name="Goodwin S."/>
            <person name="Spatafora J."/>
            <person name="Crous P."/>
            <person name="Grigoriev I."/>
        </authorList>
    </citation>
    <scope>NUCLEOTIDE SEQUENCE</scope>
    <source>
        <strain evidence="2">CBS 627.86</strain>
    </source>
</reference>
<evidence type="ECO:0000313" key="3">
    <source>
        <dbReference type="Proteomes" id="UP000799770"/>
    </source>
</evidence>
<dbReference type="EMBL" id="ML977310">
    <property type="protein sequence ID" value="KAF2123183.1"/>
    <property type="molecule type" value="Genomic_DNA"/>
</dbReference>
<protein>
    <submittedName>
        <fullName evidence="2">Heterokaryon incompatibility protein-domain-containing protein</fullName>
    </submittedName>
</protein>
<dbReference type="PANTHER" id="PTHR33112:SF16">
    <property type="entry name" value="HETEROKARYON INCOMPATIBILITY DOMAIN-CONTAINING PROTEIN"/>
    <property type="match status" value="1"/>
</dbReference>
<feature type="non-terminal residue" evidence="2">
    <location>
        <position position="341"/>
    </location>
</feature>
<evidence type="ECO:0000259" key="1">
    <source>
        <dbReference type="Pfam" id="PF06985"/>
    </source>
</evidence>
<feature type="domain" description="Heterokaryon incompatibility" evidence="1">
    <location>
        <begin position="51"/>
        <end position="200"/>
    </location>
</feature>
<evidence type="ECO:0000313" key="2">
    <source>
        <dbReference type="EMBL" id="KAF2123183.1"/>
    </source>
</evidence>
<proteinExistence type="predicted"/>
<dbReference type="Proteomes" id="UP000799770">
    <property type="component" value="Unassembled WGS sequence"/>
</dbReference>
<dbReference type="InterPro" id="IPR010730">
    <property type="entry name" value="HET"/>
</dbReference>
<dbReference type="OrthoDB" id="5125733at2759"/>
<sequence length="341" mass="38946">MARSRLAECLSSHHHEPAKDPYFTPSRLLQVASSGDKVTIRLIEPQQPQPYLVLSYCWGGDQEQKLMTKNLELKKRNIIYDDLPRTITDAIKVTTKLGYEYIWIDSMCIVQDDDDDKMREIPMMSQIYSQADMTLAIACAATVTEGFLHHRRDTTVYGESYRLRFQCPDGQIGTVTAFNDPNNRVMKSCPLSERGWTLQERLLSTRMLEFSIKQARFICPNSEGRADCVDGWNILPTELYADDNIPVMISGHTFQLQDMWRAIVENFTTKRQLSVLADRPFAIMGIAKGIGNTVEDAYIAGHWLSTLPLDLLWQGSHPPIILASRQRQPTWAWTSIDARID</sequence>
<keyword evidence="3" id="KW-1185">Reference proteome</keyword>
<dbReference type="Pfam" id="PF06985">
    <property type="entry name" value="HET"/>
    <property type="match status" value="1"/>
</dbReference>
<accession>A0A6A5ZWB6</accession>
<gene>
    <name evidence="2" type="ORF">BDV96DRAFT_481641</name>
</gene>
<name>A0A6A5ZWB6_9PLEO</name>
<dbReference type="AlphaFoldDB" id="A0A6A5ZWB6"/>
<organism evidence="2 3">
    <name type="scientific">Lophiotrema nucula</name>
    <dbReference type="NCBI Taxonomy" id="690887"/>
    <lineage>
        <taxon>Eukaryota</taxon>
        <taxon>Fungi</taxon>
        <taxon>Dikarya</taxon>
        <taxon>Ascomycota</taxon>
        <taxon>Pezizomycotina</taxon>
        <taxon>Dothideomycetes</taxon>
        <taxon>Pleosporomycetidae</taxon>
        <taxon>Pleosporales</taxon>
        <taxon>Lophiotremataceae</taxon>
        <taxon>Lophiotrema</taxon>
    </lineage>
</organism>
<dbReference type="PANTHER" id="PTHR33112">
    <property type="entry name" value="DOMAIN PROTEIN, PUTATIVE-RELATED"/>
    <property type="match status" value="1"/>
</dbReference>